<feature type="transmembrane region" description="Helical" evidence="2">
    <location>
        <begin position="30"/>
        <end position="52"/>
    </location>
</feature>
<evidence type="ECO:0000313" key="3">
    <source>
        <dbReference type="EMBL" id="KAK7106349.1"/>
    </source>
</evidence>
<gene>
    <name evidence="3" type="ORF">V1264_017614</name>
</gene>
<accession>A0AAN9BJJ3</accession>
<dbReference type="EMBL" id="JBAMIC010000007">
    <property type="protein sequence ID" value="KAK7106349.1"/>
    <property type="molecule type" value="Genomic_DNA"/>
</dbReference>
<protein>
    <submittedName>
        <fullName evidence="3">Uncharacterized protein</fullName>
    </submittedName>
</protein>
<organism evidence="3 4">
    <name type="scientific">Littorina saxatilis</name>
    <dbReference type="NCBI Taxonomy" id="31220"/>
    <lineage>
        <taxon>Eukaryota</taxon>
        <taxon>Metazoa</taxon>
        <taxon>Spiralia</taxon>
        <taxon>Lophotrochozoa</taxon>
        <taxon>Mollusca</taxon>
        <taxon>Gastropoda</taxon>
        <taxon>Caenogastropoda</taxon>
        <taxon>Littorinimorpha</taxon>
        <taxon>Littorinoidea</taxon>
        <taxon>Littorinidae</taxon>
        <taxon>Littorina</taxon>
    </lineage>
</organism>
<name>A0AAN9BJJ3_9CAEN</name>
<evidence type="ECO:0000256" key="2">
    <source>
        <dbReference type="SAM" id="Phobius"/>
    </source>
</evidence>
<dbReference type="AlphaFoldDB" id="A0AAN9BJJ3"/>
<sequence>MYFSATTVNAEGQEASTKGQDKKPEASSNVGVGIGIASLLAIIAVSAAVLFFRKRSTAPPDEKDKTPEQPVNPTSIDNSGSGELAEDEASGSHSQSRSS</sequence>
<feature type="compositionally biased region" description="Polar residues" evidence="1">
    <location>
        <begin position="69"/>
        <end position="81"/>
    </location>
</feature>
<feature type="region of interest" description="Disordered" evidence="1">
    <location>
        <begin position="56"/>
        <end position="99"/>
    </location>
</feature>
<feature type="compositionally biased region" description="Polar residues" evidence="1">
    <location>
        <begin position="1"/>
        <end position="18"/>
    </location>
</feature>
<dbReference type="Proteomes" id="UP001374579">
    <property type="component" value="Unassembled WGS sequence"/>
</dbReference>
<evidence type="ECO:0000256" key="1">
    <source>
        <dbReference type="SAM" id="MobiDB-lite"/>
    </source>
</evidence>
<keyword evidence="2" id="KW-1133">Transmembrane helix</keyword>
<proteinExistence type="predicted"/>
<comment type="caution">
    <text evidence="3">The sequence shown here is derived from an EMBL/GenBank/DDBJ whole genome shotgun (WGS) entry which is preliminary data.</text>
</comment>
<reference evidence="3 4" key="1">
    <citation type="submission" date="2024-02" db="EMBL/GenBank/DDBJ databases">
        <title>Chromosome-scale genome assembly of the rough periwinkle Littorina saxatilis.</title>
        <authorList>
            <person name="De Jode A."/>
            <person name="Faria R."/>
            <person name="Formenti G."/>
            <person name="Sims Y."/>
            <person name="Smith T.P."/>
            <person name="Tracey A."/>
            <person name="Wood J.M.D."/>
            <person name="Zagrodzka Z.B."/>
            <person name="Johannesson K."/>
            <person name="Butlin R.K."/>
            <person name="Leder E.H."/>
        </authorList>
    </citation>
    <scope>NUCLEOTIDE SEQUENCE [LARGE SCALE GENOMIC DNA]</scope>
    <source>
        <strain evidence="3">Snail1</strain>
        <tissue evidence="3">Muscle</tissue>
    </source>
</reference>
<keyword evidence="4" id="KW-1185">Reference proteome</keyword>
<keyword evidence="2" id="KW-0812">Transmembrane</keyword>
<keyword evidence="2" id="KW-0472">Membrane</keyword>
<feature type="region of interest" description="Disordered" evidence="1">
    <location>
        <begin position="1"/>
        <end position="29"/>
    </location>
</feature>
<evidence type="ECO:0000313" key="4">
    <source>
        <dbReference type="Proteomes" id="UP001374579"/>
    </source>
</evidence>